<dbReference type="InterPro" id="IPR036236">
    <property type="entry name" value="Znf_C2H2_sf"/>
</dbReference>
<dbReference type="Proteomes" id="UP000241462">
    <property type="component" value="Unassembled WGS sequence"/>
</dbReference>
<dbReference type="InterPro" id="IPR013087">
    <property type="entry name" value="Znf_C2H2_type"/>
</dbReference>
<keyword evidence="5" id="KW-0539">Nucleus</keyword>
<evidence type="ECO:0000256" key="7">
    <source>
        <dbReference type="SAM" id="MobiDB-lite"/>
    </source>
</evidence>
<keyword evidence="4" id="KW-0804">Transcription</keyword>
<dbReference type="InParanoid" id="A0A2T3AIT0"/>
<keyword evidence="2" id="KW-0862">Zinc</keyword>
<evidence type="ECO:0000256" key="6">
    <source>
        <dbReference type="PROSITE-ProRule" id="PRU00042"/>
    </source>
</evidence>
<accession>A0A2T3AIT0</accession>
<evidence type="ECO:0008006" key="12">
    <source>
        <dbReference type="Google" id="ProtNLM"/>
    </source>
</evidence>
<feature type="region of interest" description="Disordered" evidence="7">
    <location>
        <begin position="132"/>
        <end position="153"/>
    </location>
</feature>
<evidence type="ECO:0000259" key="8">
    <source>
        <dbReference type="PROSITE" id="PS50048"/>
    </source>
</evidence>
<evidence type="ECO:0000313" key="10">
    <source>
        <dbReference type="EMBL" id="PSR99390.1"/>
    </source>
</evidence>
<dbReference type="PROSITE" id="PS50157">
    <property type="entry name" value="ZINC_FINGER_C2H2_2"/>
    <property type="match status" value="2"/>
</dbReference>
<dbReference type="InterPro" id="IPR036864">
    <property type="entry name" value="Zn2-C6_fun-type_DNA-bd_sf"/>
</dbReference>
<evidence type="ECO:0000259" key="9">
    <source>
        <dbReference type="PROSITE" id="PS50157"/>
    </source>
</evidence>
<keyword evidence="11" id="KW-1185">Reference proteome</keyword>
<dbReference type="PROSITE" id="PS00028">
    <property type="entry name" value="ZINC_FINGER_C2H2_1"/>
    <property type="match status" value="2"/>
</dbReference>
<dbReference type="InterPro" id="IPR007219">
    <property type="entry name" value="XnlR_reg_dom"/>
</dbReference>
<protein>
    <recommendedName>
        <fullName evidence="12">C6 transcription factor RegA</fullName>
    </recommendedName>
</protein>
<feature type="compositionally biased region" description="Low complexity" evidence="7">
    <location>
        <begin position="12"/>
        <end position="40"/>
    </location>
</feature>
<feature type="domain" description="C2H2-type" evidence="9">
    <location>
        <begin position="86"/>
        <end position="113"/>
    </location>
</feature>
<dbReference type="Gene3D" id="3.30.160.60">
    <property type="entry name" value="Classic Zinc Finger"/>
    <property type="match status" value="2"/>
</dbReference>
<dbReference type="Pfam" id="PF00096">
    <property type="entry name" value="zf-C2H2"/>
    <property type="match status" value="2"/>
</dbReference>
<gene>
    <name evidence="10" type="ORF">BD289DRAFT_38255</name>
</gene>
<feature type="domain" description="Zn(2)-C6 fungal-type" evidence="8">
    <location>
        <begin position="160"/>
        <end position="189"/>
    </location>
</feature>
<dbReference type="SUPFAM" id="SSF57667">
    <property type="entry name" value="beta-beta-alpha zinc fingers"/>
    <property type="match status" value="1"/>
</dbReference>
<evidence type="ECO:0000313" key="11">
    <source>
        <dbReference type="Proteomes" id="UP000241462"/>
    </source>
</evidence>
<dbReference type="PANTHER" id="PTHR47660">
    <property type="entry name" value="TRANSCRIPTION FACTOR WITH C2H2 AND ZN(2)-CYS(6) DNA BINDING DOMAIN (EUROFUNG)-RELATED-RELATED"/>
    <property type="match status" value="1"/>
</dbReference>
<evidence type="ECO:0000256" key="1">
    <source>
        <dbReference type="ARBA" id="ARBA00022723"/>
    </source>
</evidence>
<dbReference type="GO" id="GO:0008270">
    <property type="term" value="F:zinc ion binding"/>
    <property type="evidence" value="ECO:0007669"/>
    <property type="project" value="UniProtKB-KW"/>
</dbReference>
<feature type="region of interest" description="Disordered" evidence="7">
    <location>
        <begin position="1"/>
        <end position="81"/>
    </location>
</feature>
<keyword evidence="3" id="KW-0805">Transcription regulation</keyword>
<dbReference type="GO" id="GO:0000981">
    <property type="term" value="F:DNA-binding transcription factor activity, RNA polymerase II-specific"/>
    <property type="evidence" value="ECO:0007669"/>
    <property type="project" value="InterPro"/>
</dbReference>
<dbReference type="PANTHER" id="PTHR47660:SF2">
    <property type="entry name" value="TRANSCRIPTION FACTOR WITH C2H2 AND ZN(2)-CYS(6) DNA BINDING DOMAIN (EUROFUNG)"/>
    <property type="match status" value="1"/>
</dbReference>
<evidence type="ECO:0000256" key="5">
    <source>
        <dbReference type="ARBA" id="ARBA00023242"/>
    </source>
</evidence>
<dbReference type="OrthoDB" id="40579at2759"/>
<dbReference type="Pfam" id="PF00172">
    <property type="entry name" value="Zn_clus"/>
    <property type="match status" value="1"/>
</dbReference>
<proteinExistence type="predicted"/>
<dbReference type="InterPro" id="IPR001138">
    <property type="entry name" value="Zn2Cys6_DnaBD"/>
</dbReference>
<organism evidence="10 11">
    <name type="scientific">Coniella lustricola</name>
    <dbReference type="NCBI Taxonomy" id="2025994"/>
    <lineage>
        <taxon>Eukaryota</taxon>
        <taxon>Fungi</taxon>
        <taxon>Dikarya</taxon>
        <taxon>Ascomycota</taxon>
        <taxon>Pezizomycotina</taxon>
        <taxon>Sordariomycetes</taxon>
        <taxon>Sordariomycetidae</taxon>
        <taxon>Diaporthales</taxon>
        <taxon>Schizoparmaceae</taxon>
        <taxon>Coniella</taxon>
    </lineage>
</organism>
<dbReference type="GO" id="GO:0006351">
    <property type="term" value="P:DNA-templated transcription"/>
    <property type="evidence" value="ECO:0007669"/>
    <property type="project" value="InterPro"/>
</dbReference>
<evidence type="ECO:0000256" key="4">
    <source>
        <dbReference type="ARBA" id="ARBA00023163"/>
    </source>
</evidence>
<evidence type="ECO:0000256" key="2">
    <source>
        <dbReference type="ARBA" id="ARBA00022833"/>
    </source>
</evidence>
<evidence type="ECO:0000256" key="3">
    <source>
        <dbReference type="ARBA" id="ARBA00023015"/>
    </source>
</evidence>
<dbReference type="SUPFAM" id="SSF57701">
    <property type="entry name" value="Zn2/Cys6 DNA-binding domain"/>
    <property type="match status" value="1"/>
</dbReference>
<feature type="compositionally biased region" description="Low complexity" evidence="7">
    <location>
        <begin position="47"/>
        <end position="69"/>
    </location>
</feature>
<dbReference type="Gene3D" id="4.10.240.10">
    <property type="entry name" value="Zn(2)-C6 fungal-type DNA-binding domain"/>
    <property type="match status" value="1"/>
</dbReference>
<reference evidence="10 11" key="1">
    <citation type="journal article" date="2018" name="Mycol. Prog.">
        <title>Coniella lustricola, a new species from submerged detritus.</title>
        <authorList>
            <person name="Raudabaugh D.B."/>
            <person name="Iturriaga T."/>
            <person name="Carver A."/>
            <person name="Mondo S."/>
            <person name="Pangilinan J."/>
            <person name="Lipzen A."/>
            <person name="He G."/>
            <person name="Amirebrahimi M."/>
            <person name="Grigoriev I.V."/>
            <person name="Miller A.N."/>
        </authorList>
    </citation>
    <scope>NUCLEOTIDE SEQUENCE [LARGE SCALE GENOMIC DNA]</scope>
    <source>
        <strain evidence="10 11">B22-T-1</strain>
    </source>
</reference>
<dbReference type="PROSITE" id="PS00463">
    <property type="entry name" value="ZN2_CY6_FUNGAL_1"/>
    <property type="match status" value="1"/>
</dbReference>
<dbReference type="SMART" id="SM00355">
    <property type="entry name" value="ZnF_C2H2"/>
    <property type="match status" value="2"/>
</dbReference>
<dbReference type="CDD" id="cd00067">
    <property type="entry name" value="GAL4"/>
    <property type="match status" value="1"/>
</dbReference>
<sequence length="1048" mass="114775">MASPSPVAASGQATPLSLPALSAQPPSQQQQQSSIQGNSQPRPPPSLAASASVHSITSSAASPATSTASDRPGSVSRGHAPNSSLYQCADCLKRYSRPEHLQRHVATHTLGKRFVCDICGKAFGRADLLKRHRTNHNDDGSGTKRRRLNSSPGAGRVAHACQACARARVKCEEIKPCTRCRNRNLACEYASSEAGSAAAMHLLHLSAKAHASVNVHDHDEGSVEATPLPVSAGMTPPAAAAPKADSFIDACTALTAASSLSPGTLTSQSDHLGHRISASGTPVMTNIAYVHSTSASPSVAALHQPRSTPGAAQLPTLDTMAGHIAVQDDIKSLTVPPSNAASNLTIPSPLPFGEFLQNVLYDHHSQQNHQQMDPLPTAPTQSMAVLDFRDDGNLEMDELDFGMLDNWNMGSFSDTMTAGPSTVSYVSAQPEESIDLPLSDMRKRLVSVWENSPWQWVPDGRKDNIQAEKNNLPLHDVSGSQLRPDKVIGDKMQPSGRDRILAIVLHTCQNNAIAARVASSFPSTEMMDSLVHMFLAWHLCQVSEYIHFGSFVMDEQSPEWLASSAAAGAVLSSHTSLRKFGYALQEAVRVTLPSKFEDNNSRVQDISMVQAVVLSQDIGLWSGNRRRMEIAESHLNIPITMTRGRGAFRQSHYGLIHVYATDEGSVLEAKWKAWCQQESWKRLIYHLFLRDAQSSMTSMTNSHISYAEMTLPLPEARVLWFAKTAQEWKMHHLQIYAGSQTQPPSLCDVFRDMEVLETHMHQIDVQFSISIFLHAFWTFVREYCQTRTVYRWTTYSTTLSLNPSLMLEARHQDHTKVLSQFQQSMARKWPYMLLATENMTIDILLMYLHVSLQDLQLFCGKEDDEQARRVLPSLKRWVQEPHSRRAIWHAGQVLRWARELPAGHLQAFSAIAVYHAALALWAWGVVTRAIQSPAFDIHSQQSVVFLDAPDAGQMHQFVNFGTGRPVIRGFRVTAAAGHGHATATGVAGEGSSGAAVHQSFVEEPKNCMAMVGEIFRGNFLDGQAAPLVENLCHFIEQLGQAAGAAGLG</sequence>
<dbReference type="PROSITE" id="PS50048">
    <property type="entry name" value="ZN2_CY6_FUNGAL_2"/>
    <property type="match status" value="1"/>
</dbReference>
<dbReference type="GO" id="GO:0003677">
    <property type="term" value="F:DNA binding"/>
    <property type="evidence" value="ECO:0007669"/>
    <property type="project" value="InterPro"/>
</dbReference>
<feature type="domain" description="C2H2-type" evidence="9">
    <location>
        <begin position="114"/>
        <end position="141"/>
    </location>
</feature>
<keyword evidence="6" id="KW-0863">Zinc-finger</keyword>
<dbReference type="SMART" id="SM00066">
    <property type="entry name" value="GAL4"/>
    <property type="match status" value="1"/>
</dbReference>
<dbReference type="EMBL" id="KZ678384">
    <property type="protein sequence ID" value="PSR99390.1"/>
    <property type="molecule type" value="Genomic_DNA"/>
</dbReference>
<dbReference type="AlphaFoldDB" id="A0A2T3AIT0"/>
<dbReference type="STRING" id="2025994.A0A2T3AIT0"/>
<name>A0A2T3AIT0_9PEZI</name>
<keyword evidence="1" id="KW-0479">Metal-binding</keyword>
<dbReference type="Pfam" id="PF04082">
    <property type="entry name" value="Fungal_trans"/>
    <property type="match status" value="1"/>
</dbReference>